<dbReference type="InterPro" id="IPR008457">
    <property type="entry name" value="Cu-R_CopD_dom"/>
</dbReference>
<feature type="region of interest" description="Disordered" evidence="9">
    <location>
        <begin position="262"/>
        <end position="285"/>
    </location>
</feature>
<evidence type="ECO:0000256" key="11">
    <source>
        <dbReference type="SAM" id="SignalP"/>
    </source>
</evidence>
<keyword evidence="6 10" id="KW-1133">Transmembrane helix</keyword>
<keyword evidence="15" id="KW-1185">Reference proteome</keyword>
<feature type="transmembrane region" description="Helical" evidence="10">
    <location>
        <begin position="188"/>
        <end position="206"/>
    </location>
</feature>
<evidence type="ECO:0000256" key="8">
    <source>
        <dbReference type="ARBA" id="ARBA00023136"/>
    </source>
</evidence>
<dbReference type="RefSeq" id="WP_344637375.1">
    <property type="nucleotide sequence ID" value="NZ_BAAATR010000014.1"/>
</dbReference>
<evidence type="ECO:0000256" key="6">
    <source>
        <dbReference type="ARBA" id="ARBA00022989"/>
    </source>
</evidence>
<keyword evidence="3 10" id="KW-0812">Transmembrane</keyword>
<feature type="transmembrane region" description="Helical" evidence="10">
    <location>
        <begin position="157"/>
        <end position="176"/>
    </location>
</feature>
<organism evidence="14 15">
    <name type="scientific">Kitasatospora cystarginea</name>
    <dbReference type="NCBI Taxonomy" id="58350"/>
    <lineage>
        <taxon>Bacteria</taxon>
        <taxon>Bacillati</taxon>
        <taxon>Actinomycetota</taxon>
        <taxon>Actinomycetes</taxon>
        <taxon>Kitasatosporales</taxon>
        <taxon>Streptomycetaceae</taxon>
        <taxon>Kitasatospora</taxon>
    </lineage>
</organism>
<feature type="transmembrane region" description="Helical" evidence="10">
    <location>
        <begin position="306"/>
        <end position="326"/>
    </location>
</feature>
<feature type="transmembrane region" description="Helical" evidence="10">
    <location>
        <begin position="233"/>
        <end position="255"/>
    </location>
</feature>
<dbReference type="Pfam" id="PF05425">
    <property type="entry name" value="CopD"/>
    <property type="match status" value="1"/>
</dbReference>
<reference evidence="14 15" key="1">
    <citation type="journal article" date="2019" name="Int. J. Syst. Evol. Microbiol.">
        <title>The Global Catalogue of Microorganisms (GCM) 10K type strain sequencing project: providing services to taxonomists for standard genome sequencing and annotation.</title>
        <authorList>
            <consortium name="The Broad Institute Genomics Platform"/>
            <consortium name="The Broad Institute Genome Sequencing Center for Infectious Disease"/>
            <person name="Wu L."/>
            <person name="Ma J."/>
        </authorList>
    </citation>
    <scope>NUCLEOTIDE SEQUENCE [LARGE SCALE GENOMIC DNA]</scope>
    <source>
        <strain evidence="14 15">JCM 7356</strain>
    </source>
</reference>
<dbReference type="InterPro" id="IPR032694">
    <property type="entry name" value="CopC/D"/>
</dbReference>
<evidence type="ECO:0000259" key="12">
    <source>
        <dbReference type="Pfam" id="PF04234"/>
    </source>
</evidence>
<comment type="subcellular location">
    <subcellularLocation>
        <location evidence="1">Cell membrane</location>
        <topology evidence="1">Multi-pass membrane protein</topology>
    </subcellularLocation>
</comment>
<gene>
    <name evidence="14" type="ORF">GCM10010430_35490</name>
</gene>
<protein>
    <submittedName>
        <fullName evidence="14">Copper resistance protein CopC</fullName>
    </submittedName>
</protein>
<feature type="transmembrane region" description="Helical" evidence="10">
    <location>
        <begin position="375"/>
        <end position="392"/>
    </location>
</feature>
<evidence type="ECO:0000256" key="7">
    <source>
        <dbReference type="ARBA" id="ARBA00023008"/>
    </source>
</evidence>
<evidence type="ECO:0000259" key="13">
    <source>
        <dbReference type="Pfam" id="PF05425"/>
    </source>
</evidence>
<proteinExistence type="predicted"/>
<feature type="region of interest" description="Disordered" evidence="9">
    <location>
        <begin position="548"/>
        <end position="576"/>
    </location>
</feature>
<dbReference type="Gene3D" id="2.60.40.1220">
    <property type="match status" value="1"/>
</dbReference>
<feature type="chain" id="PRO_5045744260" evidence="11">
    <location>
        <begin position="31"/>
        <end position="689"/>
    </location>
</feature>
<dbReference type="InterPro" id="IPR008620">
    <property type="entry name" value="FixH"/>
</dbReference>
<dbReference type="SUPFAM" id="SSF81296">
    <property type="entry name" value="E set domains"/>
    <property type="match status" value="1"/>
</dbReference>
<keyword evidence="7" id="KW-0186">Copper</keyword>
<evidence type="ECO:0000256" key="3">
    <source>
        <dbReference type="ARBA" id="ARBA00022692"/>
    </source>
</evidence>
<evidence type="ECO:0000256" key="4">
    <source>
        <dbReference type="ARBA" id="ARBA00022723"/>
    </source>
</evidence>
<sequence length="689" mass="69831">MLKRLGALVAALGAALVLLLGTAGPAAAHAALVSTDPAQNSVVPQAPTAVTLTFSEGVSLSADSVRVLSPTGQQVDAGNPSHLDGKNDTARVSLNSGLANGTYTVAWRAVSEDSHPVGGAFTFSIGAPSATTVSTGQLQSAKADGTVAFCYGLARTVAYASFALLAGAAAFVLICWPRGAAVRSVQRLLMTGWIGLLVATVAVLLLRAPYERGSGIGVAFDLSLVRSTLEERIGTALSARLLLLAAGGVFLSLLVGQLGQSDGSADSVEDTGGREETAESTGDLEEDELRRLERLAAERPQRDARLGLGIAGVVLATALAATWAGADHASAGIQVWLALPLGILHLLAVALWLGGLVALAAGLRAGLAVTAVERFSKLALGAVSVLAATGVYQSWRGVGSWSALLGTEYGRLLLVKIGCVVAMVGVAWISRAWVTRLRAGSAAEGVEGAEAAGEGAARVTASVEVPTSTGAEDTAEDAIENAAQGGPEAADPVRQAQLARQRAARQTAMVQRAQDGPPARAGLRRSVLTESAVAVVVLVVTTMLTNSPPGRVARAATGGDPAATATGSAPGTAPAKTVELKIPYDTGGRTPNAKGTATVVLNPAATGSNTVKLSLDDSSGKPAEVPELQLAFTLPDRDLGPLPASLNSDGPGRWSGTAQLPLAGDWVVSVTVRSSDIDQSTEVKSLKIG</sequence>
<name>A0ABN3E6E7_9ACTN</name>
<feature type="compositionally biased region" description="Low complexity" evidence="9">
    <location>
        <begin position="553"/>
        <end position="575"/>
    </location>
</feature>
<evidence type="ECO:0000313" key="14">
    <source>
        <dbReference type="EMBL" id="GAA2249668.1"/>
    </source>
</evidence>
<dbReference type="InterPro" id="IPR007348">
    <property type="entry name" value="CopC_dom"/>
</dbReference>
<feature type="domain" description="CopC" evidence="12">
    <location>
        <begin position="29"/>
        <end position="125"/>
    </location>
</feature>
<dbReference type="Pfam" id="PF04234">
    <property type="entry name" value="CopC"/>
    <property type="match status" value="1"/>
</dbReference>
<dbReference type="Pfam" id="PF05751">
    <property type="entry name" value="FixH"/>
    <property type="match status" value="1"/>
</dbReference>
<feature type="transmembrane region" description="Helical" evidence="10">
    <location>
        <begin position="412"/>
        <end position="429"/>
    </location>
</feature>
<dbReference type="InterPro" id="IPR014755">
    <property type="entry name" value="Cu-Rt/internalin_Ig-like"/>
</dbReference>
<evidence type="ECO:0000256" key="2">
    <source>
        <dbReference type="ARBA" id="ARBA00022475"/>
    </source>
</evidence>
<evidence type="ECO:0000256" key="5">
    <source>
        <dbReference type="ARBA" id="ARBA00022729"/>
    </source>
</evidence>
<keyword evidence="2" id="KW-1003">Cell membrane</keyword>
<comment type="caution">
    <text evidence="14">The sequence shown here is derived from an EMBL/GenBank/DDBJ whole genome shotgun (WGS) entry which is preliminary data.</text>
</comment>
<evidence type="ECO:0000313" key="15">
    <source>
        <dbReference type="Proteomes" id="UP001500305"/>
    </source>
</evidence>
<feature type="domain" description="Copper resistance protein D" evidence="13">
    <location>
        <begin position="371"/>
        <end position="464"/>
    </location>
</feature>
<keyword evidence="8 10" id="KW-0472">Membrane</keyword>
<evidence type="ECO:0000256" key="10">
    <source>
        <dbReference type="SAM" id="Phobius"/>
    </source>
</evidence>
<dbReference type="Proteomes" id="UP001500305">
    <property type="component" value="Unassembled WGS sequence"/>
</dbReference>
<dbReference type="EMBL" id="BAAATR010000014">
    <property type="protein sequence ID" value="GAA2249668.1"/>
    <property type="molecule type" value="Genomic_DNA"/>
</dbReference>
<keyword evidence="5 11" id="KW-0732">Signal</keyword>
<accession>A0ABN3E6E7</accession>
<feature type="transmembrane region" description="Helical" evidence="10">
    <location>
        <begin position="338"/>
        <end position="363"/>
    </location>
</feature>
<evidence type="ECO:0000256" key="9">
    <source>
        <dbReference type="SAM" id="MobiDB-lite"/>
    </source>
</evidence>
<feature type="signal peptide" evidence="11">
    <location>
        <begin position="1"/>
        <end position="30"/>
    </location>
</feature>
<evidence type="ECO:0000256" key="1">
    <source>
        <dbReference type="ARBA" id="ARBA00004651"/>
    </source>
</evidence>
<dbReference type="PANTHER" id="PTHR34820">
    <property type="entry name" value="INNER MEMBRANE PROTEIN YEBZ"/>
    <property type="match status" value="1"/>
</dbReference>
<dbReference type="InterPro" id="IPR014756">
    <property type="entry name" value="Ig_E-set"/>
</dbReference>
<keyword evidence="4" id="KW-0479">Metal-binding</keyword>
<dbReference type="PANTHER" id="PTHR34820:SF4">
    <property type="entry name" value="INNER MEMBRANE PROTEIN YEBZ"/>
    <property type="match status" value="1"/>
</dbReference>